<dbReference type="EMBL" id="CP037452">
    <property type="protein sequence ID" value="QDV52631.1"/>
    <property type="molecule type" value="Genomic_DNA"/>
</dbReference>
<organism evidence="3 4">
    <name type="scientific">Gimesia fumaroli</name>
    <dbReference type="NCBI Taxonomy" id="2527976"/>
    <lineage>
        <taxon>Bacteria</taxon>
        <taxon>Pseudomonadati</taxon>
        <taxon>Planctomycetota</taxon>
        <taxon>Planctomycetia</taxon>
        <taxon>Planctomycetales</taxon>
        <taxon>Planctomycetaceae</taxon>
        <taxon>Gimesia</taxon>
    </lineage>
</organism>
<dbReference type="Proteomes" id="UP000318313">
    <property type="component" value="Chromosome"/>
</dbReference>
<gene>
    <name evidence="3" type="primary">ampC_2</name>
    <name evidence="3" type="ORF">Enr17x_46950</name>
</gene>
<name>A0A518IHR2_9PLAN</name>
<dbReference type="EC" id="3.5.2.6" evidence="3"/>
<evidence type="ECO:0000256" key="1">
    <source>
        <dbReference type="SAM" id="SignalP"/>
    </source>
</evidence>
<dbReference type="Gene3D" id="3.40.710.10">
    <property type="entry name" value="DD-peptidase/beta-lactamase superfamily"/>
    <property type="match status" value="1"/>
</dbReference>
<evidence type="ECO:0000313" key="4">
    <source>
        <dbReference type="Proteomes" id="UP000318313"/>
    </source>
</evidence>
<accession>A0A518IHR2</accession>
<dbReference type="OrthoDB" id="9770183at2"/>
<dbReference type="RefSeq" id="WP_145311929.1">
    <property type="nucleotide sequence ID" value="NZ_CP037452.1"/>
</dbReference>
<feature type="signal peptide" evidence="1">
    <location>
        <begin position="1"/>
        <end position="23"/>
    </location>
</feature>
<proteinExistence type="predicted"/>
<dbReference type="SUPFAM" id="SSF56601">
    <property type="entry name" value="beta-lactamase/transpeptidase-like"/>
    <property type="match status" value="1"/>
</dbReference>
<keyword evidence="3" id="KW-0378">Hydrolase</keyword>
<dbReference type="AlphaFoldDB" id="A0A518IHR2"/>
<sequence precursor="true">MKLMTRIMLCLILFLTVTVSARAGDKVIPQERPPFTLTKADRNAIRSEIQAVIDEGYYPGISVLLIHRGKVIMREAHGVVNIETKDPFTVDQLCWLASTGKLFTATLMASLMDDGLLTFDDPIAKTFPEFAEIRLPDGSKPKQPVRIRHVLSHTSGIPNDNWLKVNKQLEKTSPELKDYIFPQTHQDFVNGCLKLGLVAEPGTKMMYGRPIDLSACVAEKVTGKTFVELMQERVFKPLNLKNTTIQPTLAELKRLAPLYQSNKAGVFELDNFGLEVAERQDKRFSTAGGGVYSTLDDIGTLMQMHLSRGVYNGKPFIDRRILQQLYLPQPGTNDRYALAFQFKENNKYGPSVILSHPGYSGPVAWIDFNRDLVGVLLMQSNTVNRTKHHDRIMDTIMRIVPVEK</sequence>
<feature type="chain" id="PRO_5021705996" evidence="1">
    <location>
        <begin position="24"/>
        <end position="404"/>
    </location>
</feature>
<dbReference type="PANTHER" id="PTHR43283">
    <property type="entry name" value="BETA-LACTAMASE-RELATED"/>
    <property type="match status" value="1"/>
</dbReference>
<reference evidence="3 4" key="1">
    <citation type="submission" date="2019-03" db="EMBL/GenBank/DDBJ databases">
        <title>Deep-cultivation of Planctomycetes and their phenomic and genomic characterization uncovers novel biology.</title>
        <authorList>
            <person name="Wiegand S."/>
            <person name="Jogler M."/>
            <person name="Boedeker C."/>
            <person name="Pinto D."/>
            <person name="Vollmers J."/>
            <person name="Rivas-Marin E."/>
            <person name="Kohn T."/>
            <person name="Peeters S.H."/>
            <person name="Heuer A."/>
            <person name="Rast P."/>
            <person name="Oberbeckmann S."/>
            <person name="Bunk B."/>
            <person name="Jeske O."/>
            <person name="Meyerdierks A."/>
            <person name="Storesund J.E."/>
            <person name="Kallscheuer N."/>
            <person name="Luecker S."/>
            <person name="Lage O.M."/>
            <person name="Pohl T."/>
            <person name="Merkel B.J."/>
            <person name="Hornburger P."/>
            <person name="Mueller R.-W."/>
            <person name="Bruemmer F."/>
            <person name="Labrenz M."/>
            <person name="Spormann A.M."/>
            <person name="Op den Camp H."/>
            <person name="Overmann J."/>
            <person name="Amann R."/>
            <person name="Jetten M.S.M."/>
            <person name="Mascher T."/>
            <person name="Medema M.H."/>
            <person name="Devos D.P."/>
            <person name="Kaster A.-K."/>
            <person name="Ovreas L."/>
            <person name="Rohde M."/>
            <person name="Galperin M.Y."/>
            <person name="Jogler C."/>
        </authorList>
    </citation>
    <scope>NUCLEOTIDE SEQUENCE [LARGE SCALE GENOMIC DNA]</scope>
    <source>
        <strain evidence="3 4">Enr17</strain>
    </source>
</reference>
<evidence type="ECO:0000259" key="2">
    <source>
        <dbReference type="Pfam" id="PF00144"/>
    </source>
</evidence>
<dbReference type="InterPro" id="IPR050789">
    <property type="entry name" value="Diverse_Enzym_Activities"/>
</dbReference>
<keyword evidence="1" id="KW-0732">Signal</keyword>
<dbReference type="KEGG" id="gfm:Enr17x_46950"/>
<dbReference type="InterPro" id="IPR012338">
    <property type="entry name" value="Beta-lactam/transpept-like"/>
</dbReference>
<evidence type="ECO:0000313" key="3">
    <source>
        <dbReference type="EMBL" id="QDV52631.1"/>
    </source>
</evidence>
<keyword evidence="4" id="KW-1185">Reference proteome</keyword>
<protein>
    <submittedName>
        <fullName evidence="3">Beta-lactamase</fullName>
        <ecNumber evidence="3">3.5.2.6</ecNumber>
    </submittedName>
</protein>
<feature type="domain" description="Beta-lactamase-related" evidence="2">
    <location>
        <begin position="49"/>
        <end position="389"/>
    </location>
</feature>
<dbReference type="PANTHER" id="PTHR43283:SF3">
    <property type="entry name" value="BETA-LACTAMASE FAMILY PROTEIN (AFU_ORTHOLOGUE AFUA_5G07500)"/>
    <property type="match status" value="1"/>
</dbReference>
<dbReference type="Pfam" id="PF00144">
    <property type="entry name" value="Beta-lactamase"/>
    <property type="match status" value="1"/>
</dbReference>
<dbReference type="InterPro" id="IPR001466">
    <property type="entry name" value="Beta-lactam-related"/>
</dbReference>
<dbReference type="GO" id="GO:0008800">
    <property type="term" value="F:beta-lactamase activity"/>
    <property type="evidence" value="ECO:0007669"/>
    <property type="project" value="UniProtKB-EC"/>
</dbReference>